<comment type="caution">
    <text evidence="1">The sequence shown here is derived from an EMBL/GenBank/DDBJ whole genome shotgun (WGS) entry which is preliminary data.</text>
</comment>
<reference evidence="1" key="1">
    <citation type="submission" date="2022-04" db="EMBL/GenBank/DDBJ databases">
        <title>Jade perch genome.</title>
        <authorList>
            <person name="Chao B."/>
        </authorList>
    </citation>
    <scope>NUCLEOTIDE SEQUENCE</scope>
    <source>
        <strain evidence="1">CB-2022</strain>
    </source>
</reference>
<evidence type="ECO:0000313" key="1">
    <source>
        <dbReference type="EMBL" id="KAI3358970.1"/>
    </source>
</evidence>
<keyword evidence="2" id="KW-1185">Reference proteome</keyword>
<accession>A0ACB8VTE6</accession>
<evidence type="ECO:0000313" key="2">
    <source>
        <dbReference type="Proteomes" id="UP000831701"/>
    </source>
</evidence>
<organism evidence="1 2">
    <name type="scientific">Scortum barcoo</name>
    <name type="common">barcoo grunter</name>
    <dbReference type="NCBI Taxonomy" id="214431"/>
    <lineage>
        <taxon>Eukaryota</taxon>
        <taxon>Metazoa</taxon>
        <taxon>Chordata</taxon>
        <taxon>Craniata</taxon>
        <taxon>Vertebrata</taxon>
        <taxon>Euteleostomi</taxon>
        <taxon>Actinopterygii</taxon>
        <taxon>Neopterygii</taxon>
        <taxon>Teleostei</taxon>
        <taxon>Neoteleostei</taxon>
        <taxon>Acanthomorphata</taxon>
        <taxon>Eupercaria</taxon>
        <taxon>Centrarchiformes</taxon>
        <taxon>Terapontoidei</taxon>
        <taxon>Terapontidae</taxon>
        <taxon>Scortum</taxon>
    </lineage>
</organism>
<dbReference type="EMBL" id="CM041548">
    <property type="protein sequence ID" value="KAI3358970.1"/>
    <property type="molecule type" value="Genomic_DNA"/>
</dbReference>
<name>A0ACB8VTE6_9TELE</name>
<protein>
    <submittedName>
        <fullName evidence="1">Uncharacterized protein</fullName>
    </submittedName>
</protein>
<sequence length="145" mass="16236">IIHKIIKERDSITLPCPHSGPRKVTWSRKRDGQKVDILIIDGDRDIRLVDKPQKRYSLLADNSLYIFKATVSDAAKFFCNNEPAAELTVIPSGTLHSSARKRTSIILPCPADVKDQTLTITDMQPDHSGLYYCNGKPAAYLNVNE</sequence>
<dbReference type="Proteomes" id="UP000831701">
    <property type="component" value="Chromosome 18"/>
</dbReference>
<feature type="non-terminal residue" evidence="1">
    <location>
        <position position="1"/>
    </location>
</feature>
<gene>
    <name evidence="1" type="ORF">L3Q82_015354</name>
</gene>
<proteinExistence type="predicted"/>